<dbReference type="AlphaFoldDB" id="F2BEX1"/>
<accession>F2BEX1</accession>
<proteinExistence type="predicted"/>
<dbReference type="OrthoDB" id="8612641at2"/>
<dbReference type="HOGENOM" id="CLU_2369927_0_0_4"/>
<evidence type="ECO:0000313" key="3">
    <source>
        <dbReference type="Proteomes" id="UP000004105"/>
    </source>
</evidence>
<sequence>MKTYIAHTPLILEDADGREYRVEAGEAVDLTPEQYGLVAAHVSEAEISESDLAAAGYAEDGETPLENPPEAPPETPSENPPEGQPETDKQPETPAADDQTPKRGHGKGAKE</sequence>
<organism evidence="2 3">
    <name type="scientific">Neisseria bacilliformis ATCC BAA-1200</name>
    <dbReference type="NCBI Taxonomy" id="888742"/>
    <lineage>
        <taxon>Bacteria</taxon>
        <taxon>Pseudomonadati</taxon>
        <taxon>Pseudomonadota</taxon>
        <taxon>Betaproteobacteria</taxon>
        <taxon>Neisseriales</taxon>
        <taxon>Neisseriaceae</taxon>
        <taxon>Neisseria</taxon>
    </lineage>
</organism>
<feature type="compositionally biased region" description="Basic residues" evidence="1">
    <location>
        <begin position="102"/>
        <end position="111"/>
    </location>
</feature>
<evidence type="ECO:0000256" key="1">
    <source>
        <dbReference type="SAM" id="MobiDB-lite"/>
    </source>
</evidence>
<gene>
    <name evidence="2" type="ORF">HMPREF9123_2278</name>
</gene>
<evidence type="ECO:0008006" key="4">
    <source>
        <dbReference type="Google" id="ProtNLM"/>
    </source>
</evidence>
<reference evidence="2 3" key="1">
    <citation type="submission" date="2011-02" db="EMBL/GenBank/DDBJ databases">
        <authorList>
            <person name="Muzny D."/>
            <person name="Qin X."/>
            <person name="Deng J."/>
            <person name="Jiang H."/>
            <person name="Liu Y."/>
            <person name="Qu J."/>
            <person name="Song X.-Z."/>
            <person name="Zhang L."/>
            <person name="Thornton R."/>
            <person name="Coyle M."/>
            <person name="Francisco L."/>
            <person name="Jackson L."/>
            <person name="Javaid M."/>
            <person name="Korchina V."/>
            <person name="Kovar C."/>
            <person name="Mata R."/>
            <person name="Mathew T."/>
            <person name="Ngo R."/>
            <person name="Nguyen L."/>
            <person name="Nguyen N."/>
            <person name="Okwuonu G."/>
            <person name="Ongeri F."/>
            <person name="Pham C."/>
            <person name="Simmons D."/>
            <person name="Wilczek-Boney K."/>
            <person name="Hale W."/>
            <person name="Jakkamsetti A."/>
            <person name="Pham P."/>
            <person name="Ruth R."/>
            <person name="San Lucas F."/>
            <person name="Warren J."/>
            <person name="Zhang J."/>
            <person name="Zhao Z."/>
            <person name="Zhou C."/>
            <person name="Zhu D."/>
            <person name="Lee S."/>
            <person name="Bess C."/>
            <person name="Blankenburg K."/>
            <person name="Forbes L."/>
            <person name="Fu Q."/>
            <person name="Gubbala S."/>
            <person name="Hirani K."/>
            <person name="Jayaseelan J.C."/>
            <person name="Lara F."/>
            <person name="Munidasa M."/>
            <person name="Palculict T."/>
            <person name="Patil S."/>
            <person name="Pu L.-L."/>
            <person name="Saada N."/>
            <person name="Tang L."/>
            <person name="Weissenberger G."/>
            <person name="Zhu Y."/>
            <person name="Hemphill L."/>
            <person name="Shang Y."/>
            <person name="Youmans B."/>
            <person name="Ayvaz T."/>
            <person name="Ross M."/>
            <person name="Santibanez J."/>
            <person name="Aqrawi P."/>
            <person name="Gross S."/>
            <person name="Joshi V."/>
            <person name="Fowler G."/>
            <person name="Nazareth L."/>
            <person name="Reid J."/>
            <person name="Worley K."/>
            <person name="Petrosino J."/>
            <person name="Highlander S."/>
            <person name="Gibbs R."/>
        </authorList>
    </citation>
    <scope>NUCLEOTIDE SEQUENCE [LARGE SCALE GENOMIC DNA]</scope>
    <source>
        <strain evidence="2 3">ATCC BAA-1200</strain>
    </source>
</reference>
<evidence type="ECO:0000313" key="2">
    <source>
        <dbReference type="EMBL" id="EGF09650.1"/>
    </source>
</evidence>
<dbReference type="Proteomes" id="UP000004105">
    <property type="component" value="Unassembled WGS sequence"/>
</dbReference>
<protein>
    <recommendedName>
        <fullName evidence="4">Phage protein</fullName>
    </recommendedName>
</protein>
<keyword evidence="3" id="KW-1185">Reference proteome</keyword>
<name>F2BEX1_9NEIS</name>
<comment type="caution">
    <text evidence="2">The sequence shown here is derived from an EMBL/GenBank/DDBJ whole genome shotgun (WGS) entry which is preliminary data.</text>
</comment>
<dbReference type="RefSeq" id="WP_007343283.1">
    <property type="nucleotide sequence ID" value="NZ_GL878494.1"/>
</dbReference>
<feature type="region of interest" description="Disordered" evidence="1">
    <location>
        <begin position="50"/>
        <end position="111"/>
    </location>
</feature>
<feature type="compositionally biased region" description="Pro residues" evidence="1">
    <location>
        <begin position="66"/>
        <end position="83"/>
    </location>
</feature>
<dbReference type="EMBL" id="AFAY01000047">
    <property type="protein sequence ID" value="EGF09650.1"/>
    <property type="molecule type" value="Genomic_DNA"/>
</dbReference>